<keyword evidence="1" id="KW-0812">Transmembrane</keyword>
<feature type="transmembrane region" description="Helical" evidence="1">
    <location>
        <begin position="146"/>
        <end position="168"/>
    </location>
</feature>
<dbReference type="InterPro" id="IPR017896">
    <property type="entry name" value="4Fe4S_Fe-S-bd"/>
</dbReference>
<feature type="transmembrane region" description="Helical" evidence="1">
    <location>
        <begin position="86"/>
        <end position="104"/>
    </location>
</feature>
<dbReference type="Pfam" id="PF12801">
    <property type="entry name" value="Fer4_5"/>
    <property type="match status" value="2"/>
</dbReference>
<dbReference type="GeneID" id="78524661"/>
<dbReference type="eggNOG" id="COG0348">
    <property type="taxonomic scope" value="Bacteria"/>
</dbReference>
<proteinExistence type="predicted"/>
<evidence type="ECO:0000259" key="2">
    <source>
        <dbReference type="Pfam" id="PF12801"/>
    </source>
</evidence>
<feature type="transmembrane region" description="Helical" evidence="1">
    <location>
        <begin position="116"/>
        <end position="134"/>
    </location>
</feature>
<evidence type="ECO:0000256" key="1">
    <source>
        <dbReference type="SAM" id="Phobius"/>
    </source>
</evidence>
<dbReference type="EMBL" id="AEVN01000005">
    <property type="protein sequence ID" value="EFY05890.1"/>
    <property type="molecule type" value="Genomic_DNA"/>
</dbReference>
<keyword evidence="1" id="KW-1133">Transmembrane helix</keyword>
<feature type="domain" description="4Fe-4S ferredoxin-type" evidence="2">
    <location>
        <begin position="154"/>
        <end position="188"/>
    </location>
</feature>
<protein>
    <recommendedName>
        <fullName evidence="2">4Fe-4S ferredoxin-type domain-containing protein</fullName>
    </recommendedName>
</protein>
<keyword evidence="4" id="KW-1185">Reference proteome</keyword>
<comment type="caution">
    <text evidence="3">The sequence shown here is derived from an EMBL/GenBank/DDBJ whole genome shotgun (WGS) entry which is preliminary data.</text>
</comment>
<reference evidence="3 4" key="1">
    <citation type="submission" date="2011-01" db="EMBL/GenBank/DDBJ databases">
        <authorList>
            <person name="Weinstock G."/>
            <person name="Sodergren E."/>
            <person name="Clifton S."/>
            <person name="Fulton L."/>
            <person name="Fulton B."/>
            <person name="Courtney L."/>
            <person name="Fronick C."/>
            <person name="Harrison M."/>
            <person name="Strong C."/>
            <person name="Farmer C."/>
            <person name="Delahaunty K."/>
            <person name="Markovic C."/>
            <person name="Hall O."/>
            <person name="Minx P."/>
            <person name="Tomlinson C."/>
            <person name="Mitreva M."/>
            <person name="Hou S."/>
            <person name="Chen J."/>
            <person name="Wollam A."/>
            <person name="Pepin K.H."/>
            <person name="Johnson M."/>
            <person name="Bhonagiri V."/>
            <person name="Zhang X."/>
            <person name="Suruliraj S."/>
            <person name="Warren W."/>
            <person name="Chinwalla A."/>
            <person name="Mardis E.R."/>
            <person name="Wilson R.K."/>
        </authorList>
    </citation>
    <scope>NUCLEOTIDE SEQUENCE [LARGE SCALE GENOMIC DNA]</scope>
    <source>
        <strain evidence="3 4">YIT 12067</strain>
    </source>
</reference>
<dbReference type="HOGENOM" id="CLU_100907_0_0_9"/>
<feature type="transmembrane region" description="Helical" evidence="1">
    <location>
        <begin position="12"/>
        <end position="32"/>
    </location>
</feature>
<accession>E8LB89</accession>
<dbReference type="OrthoDB" id="9786132at2"/>
<organism evidence="3 4">
    <name type="scientific">Phascolarctobacterium succinatutens YIT 12067</name>
    <dbReference type="NCBI Taxonomy" id="626939"/>
    <lineage>
        <taxon>Bacteria</taxon>
        <taxon>Bacillati</taxon>
        <taxon>Bacillota</taxon>
        <taxon>Negativicutes</taxon>
        <taxon>Acidaminococcales</taxon>
        <taxon>Acidaminococcaceae</taxon>
        <taxon>Phascolarctobacterium</taxon>
    </lineage>
</organism>
<dbReference type="Proteomes" id="UP000004923">
    <property type="component" value="Unassembled WGS sequence"/>
</dbReference>
<dbReference type="AlphaFoldDB" id="E8LB89"/>
<dbReference type="RefSeq" id="WP_009144496.1">
    <property type="nucleotide sequence ID" value="NZ_GL830847.1"/>
</dbReference>
<keyword evidence="1" id="KW-0472">Membrane</keyword>
<evidence type="ECO:0000313" key="3">
    <source>
        <dbReference type="EMBL" id="EFY05890.1"/>
    </source>
</evidence>
<sequence>MAKKVQHWYDYLWLWPIIYFVLGFFNILFAWLGMIDFMVPVLLALFGGNKLFCNRYCGRGLLLAKLGGEWKWSRNRATQEFLVAKWFRFGFLCFFMAMFGNMLWQTYLVAAQAQSLREVVTLLWMFKLPWAWAYTAGSSSAWVAQYAFGFYSVMLTSMLLGLVVMALFKPRTWCTFCPMGTMTQMICKMKK</sequence>
<evidence type="ECO:0000313" key="4">
    <source>
        <dbReference type="Proteomes" id="UP000004923"/>
    </source>
</evidence>
<gene>
    <name evidence="3" type="ORF">HMPREF9443_00098</name>
</gene>
<feature type="domain" description="4Fe-4S ferredoxin-type" evidence="2">
    <location>
        <begin position="30"/>
        <end position="70"/>
    </location>
</feature>
<name>E8LB89_9FIRM</name>